<proteinExistence type="predicted"/>
<evidence type="ECO:0000313" key="2">
    <source>
        <dbReference type="Proteomes" id="UP001333818"/>
    </source>
</evidence>
<dbReference type="Proteomes" id="UP001333818">
    <property type="component" value="Unassembled WGS sequence"/>
</dbReference>
<evidence type="ECO:0000313" key="1">
    <source>
        <dbReference type="EMBL" id="MEE3716113.1"/>
    </source>
</evidence>
<organism evidence="1 2">
    <name type="scientific">Tumidithrix elongata BACA0141</name>
    <dbReference type="NCBI Taxonomy" id="2716417"/>
    <lineage>
        <taxon>Bacteria</taxon>
        <taxon>Bacillati</taxon>
        <taxon>Cyanobacteriota</taxon>
        <taxon>Cyanophyceae</taxon>
        <taxon>Pseudanabaenales</taxon>
        <taxon>Pseudanabaenaceae</taxon>
        <taxon>Tumidithrix</taxon>
        <taxon>Tumidithrix elongata</taxon>
    </lineage>
</organism>
<accession>A0AAW9Q024</accession>
<comment type="caution">
    <text evidence="1">The sequence shown here is derived from an EMBL/GenBank/DDBJ whole genome shotgun (WGS) entry which is preliminary data.</text>
</comment>
<name>A0AAW9Q024_9CYAN</name>
<protein>
    <recommendedName>
        <fullName evidence="3">Type I restriction enzyme R protein N-terminal domain-containing protein</fullName>
    </recommendedName>
</protein>
<gene>
    <name evidence="1" type="ORF">V2H45_05055</name>
</gene>
<dbReference type="AlphaFoldDB" id="A0AAW9Q024"/>
<evidence type="ECO:0008006" key="3">
    <source>
        <dbReference type="Google" id="ProtNLM"/>
    </source>
</evidence>
<reference evidence="1" key="1">
    <citation type="submission" date="2024-01" db="EMBL/GenBank/DDBJ databases">
        <title>Bank of Algae and Cyanobacteria of the Azores (BACA) strain genomes.</title>
        <authorList>
            <person name="Luz R."/>
            <person name="Cordeiro R."/>
            <person name="Fonseca A."/>
            <person name="Goncalves V."/>
        </authorList>
    </citation>
    <scope>NUCLEOTIDE SEQUENCE</scope>
    <source>
        <strain evidence="1">BACA0141</strain>
    </source>
</reference>
<dbReference type="RefSeq" id="WP_330482539.1">
    <property type="nucleotide sequence ID" value="NZ_JAZBJZ010000013.1"/>
</dbReference>
<dbReference type="EMBL" id="JAZBJZ010000013">
    <property type="protein sequence ID" value="MEE3716113.1"/>
    <property type="molecule type" value="Genomic_DNA"/>
</dbReference>
<sequence length="155" mass="17366">MKTSSADILVMSPDGEYLMIVEVKNDDVRSRTQNAIEQLKWQMASTGCSVGLLVAGERVILLRDSFEKLNGESINIVGEAKLPDFLLPPADREWERNPEFEFASRVQRWLETLQRTGSMSDLPDDLKSLFGGSIANLLRLGEVRSAGPRWSKVAR</sequence>
<keyword evidence="2" id="KW-1185">Reference proteome</keyword>